<dbReference type="InterPro" id="IPR053202">
    <property type="entry name" value="EGF_Rcpt_Signaling_Reg"/>
</dbReference>
<proteinExistence type="predicted"/>
<protein>
    <submittedName>
        <fullName evidence="1">Protein star</fullName>
    </submittedName>
</protein>
<accession>A0AAV4DBG1</accession>
<dbReference type="EMBL" id="BLXT01007679">
    <property type="protein sequence ID" value="GFO41362.1"/>
    <property type="molecule type" value="Genomic_DNA"/>
</dbReference>
<organism evidence="1 2">
    <name type="scientific">Plakobranchus ocellatus</name>
    <dbReference type="NCBI Taxonomy" id="259542"/>
    <lineage>
        <taxon>Eukaryota</taxon>
        <taxon>Metazoa</taxon>
        <taxon>Spiralia</taxon>
        <taxon>Lophotrochozoa</taxon>
        <taxon>Mollusca</taxon>
        <taxon>Gastropoda</taxon>
        <taxon>Heterobranchia</taxon>
        <taxon>Euthyneura</taxon>
        <taxon>Panpulmonata</taxon>
        <taxon>Sacoglossa</taxon>
        <taxon>Placobranchoidea</taxon>
        <taxon>Plakobranchidae</taxon>
        <taxon>Plakobranchus</taxon>
    </lineage>
</organism>
<evidence type="ECO:0000313" key="1">
    <source>
        <dbReference type="EMBL" id="GFO41362.1"/>
    </source>
</evidence>
<keyword evidence="2" id="KW-1185">Reference proteome</keyword>
<sequence length="237" mass="26835">MYTYGTIVPSERVGFVYAQISDVWRAANPVSIHTAYIRTWRNRIIRPDGLPYNLSEPSRLDFSRGQSRVILALTGKKTKGFFLDVGAGDGETNSVTLGLELQAQWEGLLVEGDPIKFSKLLRKHRRAECLQAKILSGNKAGSSASNLELLPSDLFEMVNRTYIDLLNINLHGQELDFLWAVNLNLHTVKIVVIEMQADISREQYLQVTGVMARRGYRISHHIVDGRHKKKDIVFARD</sequence>
<dbReference type="GO" id="GO:0006888">
    <property type="term" value="P:endoplasmic reticulum to Golgi vesicle-mediated transport"/>
    <property type="evidence" value="ECO:0007669"/>
    <property type="project" value="TreeGrafter"/>
</dbReference>
<dbReference type="Proteomes" id="UP000735302">
    <property type="component" value="Unassembled WGS sequence"/>
</dbReference>
<reference evidence="1 2" key="1">
    <citation type="journal article" date="2021" name="Elife">
        <title>Chloroplast acquisition without the gene transfer in kleptoplastic sea slugs, Plakobranchus ocellatus.</title>
        <authorList>
            <person name="Maeda T."/>
            <person name="Takahashi S."/>
            <person name="Yoshida T."/>
            <person name="Shimamura S."/>
            <person name="Takaki Y."/>
            <person name="Nagai Y."/>
            <person name="Toyoda A."/>
            <person name="Suzuki Y."/>
            <person name="Arimoto A."/>
            <person name="Ishii H."/>
            <person name="Satoh N."/>
            <person name="Nishiyama T."/>
            <person name="Hasebe M."/>
            <person name="Maruyama T."/>
            <person name="Minagawa J."/>
            <person name="Obokata J."/>
            <person name="Shigenobu S."/>
        </authorList>
    </citation>
    <scope>NUCLEOTIDE SEQUENCE [LARGE SCALE GENOMIC DNA]</scope>
</reference>
<dbReference type="GO" id="GO:0016197">
    <property type="term" value="P:endosomal transport"/>
    <property type="evidence" value="ECO:0007669"/>
    <property type="project" value="TreeGrafter"/>
</dbReference>
<dbReference type="GO" id="GO:0031902">
    <property type="term" value="C:late endosome membrane"/>
    <property type="evidence" value="ECO:0007669"/>
    <property type="project" value="TreeGrafter"/>
</dbReference>
<dbReference type="GO" id="GO:0005789">
    <property type="term" value="C:endoplasmic reticulum membrane"/>
    <property type="evidence" value="ECO:0007669"/>
    <property type="project" value="TreeGrafter"/>
</dbReference>
<dbReference type="GO" id="GO:0005886">
    <property type="term" value="C:plasma membrane"/>
    <property type="evidence" value="ECO:0007669"/>
    <property type="project" value="TreeGrafter"/>
</dbReference>
<dbReference type="GO" id="GO:0005794">
    <property type="term" value="C:Golgi apparatus"/>
    <property type="evidence" value="ECO:0007669"/>
    <property type="project" value="TreeGrafter"/>
</dbReference>
<evidence type="ECO:0000313" key="2">
    <source>
        <dbReference type="Proteomes" id="UP000735302"/>
    </source>
</evidence>
<dbReference type="AlphaFoldDB" id="A0AAV4DBG1"/>
<dbReference type="PANTHER" id="PTHR34009:SF2">
    <property type="entry name" value="PROTEIN STAR"/>
    <property type="match status" value="1"/>
</dbReference>
<dbReference type="PANTHER" id="PTHR34009">
    <property type="entry name" value="PROTEIN STAR"/>
    <property type="match status" value="1"/>
</dbReference>
<name>A0AAV4DBG1_9GAST</name>
<gene>
    <name evidence="1" type="ORF">PoB_006786700</name>
</gene>
<comment type="caution">
    <text evidence="1">The sequence shown here is derived from an EMBL/GenBank/DDBJ whole genome shotgun (WGS) entry which is preliminary data.</text>
</comment>